<proteinExistence type="predicted"/>
<dbReference type="SMART" id="SM01040">
    <property type="entry name" value="Bro-N"/>
    <property type="match status" value="1"/>
</dbReference>
<evidence type="ECO:0000259" key="1">
    <source>
        <dbReference type="PROSITE" id="PS51750"/>
    </source>
</evidence>
<name>A0AB34WYA9_9ACTO</name>
<accession>A0AB34WYA9</accession>
<dbReference type="GO" id="GO:0003677">
    <property type="term" value="F:DNA binding"/>
    <property type="evidence" value="ECO:0007669"/>
    <property type="project" value="InterPro"/>
</dbReference>
<feature type="domain" description="Bro-N" evidence="1">
    <location>
        <begin position="11"/>
        <end position="122"/>
    </location>
</feature>
<dbReference type="Proteomes" id="UP000070572">
    <property type="component" value="Unassembled WGS sequence"/>
</dbReference>
<dbReference type="Pfam" id="PF02498">
    <property type="entry name" value="Bro-N"/>
    <property type="match status" value="1"/>
</dbReference>
<evidence type="ECO:0000313" key="3">
    <source>
        <dbReference type="Proteomes" id="UP000070572"/>
    </source>
</evidence>
<protein>
    <submittedName>
        <fullName evidence="2">BRO family protein</fullName>
    </submittedName>
</protein>
<comment type="caution">
    <text evidence="2">The sequence shown here is derived from an EMBL/GenBank/DDBJ whole genome shotgun (WGS) entry which is preliminary data.</text>
</comment>
<dbReference type="InterPro" id="IPR005039">
    <property type="entry name" value="Ant_C"/>
</dbReference>
<reference evidence="2 3" key="1">
    <citation type="submission" date="2016-01" db="EMBL/GenBank/DDBJ databases">
        <authorList>
            <person name="Mitreva M."/>
            <person name="Pepin K.H."/>
            <person name="Mihindukulasuriya K.A."/>
            <person name="Fulton R."/>
            <person name="Fronick C."/>
            <person name="O'Laughlin M."/>
            <person name="Miner T."/>
            <person name="Herter B."/>
            <person name="Rosa B.A."/>
            <person name="Cordes M."/>
            <person name="Tomlinson C."/>
            <person name="Wollam A."/>
            <person name="Palsikar V.B."/>
            <person name="Mardis E.R."/>
            <person name="Wilson R.K."/>
        </authorList>
    </citation>
    <scope>NUCLEOTIDE SEQUENCE [LARGE SCALE GENOMIC DNA]</scope>
    <source>
        <strain evidence="2 3">DNF00696</strain>
    </source>
</reference>
<gene>
    <name evidence="2" type="ORF">HMPREF1862_01606</name>
</gene>
<organism evidence="2 3">
    <name type="scientific">Varibaculum cambriense</name>
    <dbReference type="NCBI Taxonomy" id="184870"/>
    <lineage>
        <taxon>Bacteria</taxon>
        <taxon>Bacillati</taxon>
        <taxon>Actinomycetota</taxon>
        <taxon>Actinomycetes</taxon>
        <taxon>Actinomycetales</taxon>
        <taxon>Actinomycetaceae</taxon>
        <taxon>Varibaculum</taxon>
    </lineage>
</organism>
<sequence>MALTKKLREGELMTGSTLQVFTNSQFGQIRTITEHGVTIFCAKDIAAALGYENPTKAVRDHCRQDGGPKRYPIVDSLGRTQQARFITEGDVYRLIISSHLPAAEKFEAWVFDEVLPSIRRHGLYAIDELLENDELLEQALTRLRAERVKRLAAEQALLEAAPKLSYYDIVLQSPSLMPITAIAKDYGLSAKKLNRLLADEHIQFKQSGIWYLYAEYAKCGYTQSKTHLLESGKTVMHTYWTQKGRLFIYDLLKNRCGILPVIEREAGETK</sequence>
<evidence type="ECO:0000313" key="2">
    <source>
        <dbReference type="EMBL" id="KXB79857.1"/>
    </source>
</evidence>
<dbReference type="PROSITE" id="PS51750">
    <property type="entry name" value="BRO_N"/>
    <property type="match status" value="1"/>
</dbReference>
<dbReference type="AlphaFoldDB" id="A0AB34WYA9"/>
<dbReference type="InterPro" id="IPR003497">
    <property type="entry name" value="BRO_N_domain"/>
</dbReference>
<dbReference type="Pfam" id="PF03374">
    <property type="entry name" value="ANT"/>
    <property type="match status" value="1"/>
</dbReference>
<dbReference type="PANTHER" id="PTHR36180">
    <property type="entry name" value="DNA-BINDING PROTEIN-RELATED-RELATED"/>
    <property type="match status" value="1"/>
</dbReference>
<dbReference type="EMBL" id="LSDN01000021">
    <property type="protein sequence ID" value="KXB79857.1"/>
    <property type="molecule type" value="Genomic_DNA"/>
</dbReference>
<dbReference type="PANTHER" id="PTHR36180:SF2">
    <property type="entry name" value="BRO FAMILY PROTEIN"/>
    <property type="match status" value="1"/>
</dbReference>